<dbReference type="Gene3D" id="1.20.58.1880">
    <property type="match status" value="1"/>
</dbReference>
<dbReference type="InterPro" id="IPR009057">
    <property type="entry name" value="Homeodomain-like_sf"/>
</dbReference>
<name>A0AAD2DXK5_9LAMI</name>
<accession>A0AAD2DXK5</accession>
<feature type="compositionally biased region" description="Polar residues" evidence="1">
    <location>
        <begin position="1352"/>
        <end position="1361"/>
    </location>
</feature>
<dbReference type="PANTHER" id="PTHR47340">
    <property type="entry name" value="DUPLICATED HOMEODOMAIN-LIKE SUPERFAMILY PROTEIN"/>
    <property type="match status" value="1"/>
</dbReference>
<keyword evidence="4" id="KW-1185">Reference proteome</keyword>
<dbReference type="CDD" id="cd00167">
    <property type="entry name" value="SANT"/>
    <property type="match status" value="1"/>
</dbReference>
<evidence type="ECO:0000313" key="3">
    <source>
        <dbReference type="EMBL" id="CAI9767471.1"/>
    </source>
</evidence>
<evidence type="ECO:0000259" key="2">
    <source>
        <dbReference type="PROSITE" id="PS51293"/>
    </source>
</evidence>
<reference evidence="3" key="1">
    <citation type="submission" date="2023-05" db="EMBL/GenBank/DDBJ databases">
        <authorList>
            <person name="Huff M."/>
        </authorList>
    </citation>
    <scope>NUCLEOTIDE SEQUENCE</scope>
</reference>
<feature type="domain" description="SANT" evidence="2">
    <location>
        <begin position="1022"/>
        <end position="1073"/>
    </location>
</feature>
<feature type="compositionally biased region" description="Basic and acidic residues" evidence="1">
    <location>
        <begin position="377"/>
        <end position="387"/>
    </location>
</feature>
<feature type="compositionally biased region" description="Basic and acidic residues" evidence="1">
    <location>
        <begin position="1377"/>
        <end position="1392"/>
    </location>
</feature>
<dbReference type="InterPro" id="IPR001005">
    <property type="entry name" value="SANT/Myb"/>
</dbReference>
<gene>
    <name evidence="3" type="ORF">FPE_LOCUS14901</name>
</gene>
<proteinExistence type="predicted"/>
<dbReference type="InterPro" id="IPR017884">
    <property type="entry name" value="SANT_dom"/>
</dbReference>
<evidence type="ECO:0000256" key="1">
    <source>
        <dbReference type="SAM" id="MobiDB-lite"/>
    </source>
</evidence>
<feature type="region of interest" description="Disordered" evidence="1">
    <location>
        <begin position="1455"/>
        <end position="1485"/>
    </location>
</feature>
<feature type="domain" description="SANT" evidence="2">
    <location>
        <begin position="814"/>
        <end position="865"/>
    </location>
</feature>
<feature type="region of interest" description="Disordered" evidence="1">
    <location>
        <begin position="1352"/>
        <end position="1392"/>
    </location>
</feature>
<dbReference type="Proteomes" id="UP000834106">
    <property type="component" value="Chromosome 9"/>
</dbReference>
<sequence length="1760" mass="193893">MPPEPLPWDRRDFRKHERSDPTRVGAAGAFRWRDLPHPLHPPPPPTHHPYHHHHQQRWFSDFRSRPLPPGHGKQGGWHMYPEESVRGFPPFVSRFNERNLDDEKSRPFVSRGNGRYFRNSQENRGFFSQKDWKVNSWEPPASPSILGKLDNEVDDQRSVGNMQTCNNDNHHRNHNINNCHPDPDFENSCDQSQMKSQLDENGSNTDGLGSAGQKIEIENSLGSIDWKPLKWSRSESLSSRGSGFSHSSSSKSMGTDSNEMKAELQPKNVMPVQSPSGEAAACVKSIVPTPALSEETSSRKKPRLGWGEGLAKYEKKNVDGPEDGATKDGLVISVNKTEPAHTDSANVANRSPRVAVFPNDSSPATPSSVACSSSPGSEEKQSVKAVSVDHDASNLSCSQSTLSQPICQGPAFNLENLEPTSIANLSSYISELLQSDDSSSMDAGFVRSTAIKMLMVWKVDTLKALEMTETEIDLLETELKSSISESRIGCSHPPVSSSLPGECNSKICEDLVARPCPLQFATSGIMIIESTPNALETELKEENIDSPGSATSKFVEVPSSGEVVSPPDTAKQVDGFLKLDVNNCRKLEDSDLYDEANASGMPAHVDDFQPVVSSSCLTQVTDNNLLGNGEDIYNLILASNRDTANRASEVLNKLLAVNQYHSSVSYLQCDPMIVKKKFLMRRRFLQFKEKVITLKFRAFRHFWKDARLLASMKILTKSSKKLDRRFRFTRHSSQNHLPSVIPQFSYPNGIFHVLPEAEVSDYVSRLLSNSQIKLYRNTLKMPPLILDEKEKMISKFISSNGLVEDPCAVEKERSMINPWTPEETEIFIDKLAAFGKDFRKIASFLDHKTTADCVEFYYKNHKSDCFEKARKRPDFAKPKKSRSTNTYLVASGKRWNREVNAASAIAANVIDGVEIRQNLSSRHFYGGSSKVLRIDDGSLGQWTNLDVYNDDRETVAADVLAGICGSLSSEVMGSCITSSVDFGEGYQDWRYHRVGSSTRQPLTPEVTQNVSGECSDESCEETEPTDWTDEEKSIFIQALSSYGKDFAMISRCVRTRSRDQCKVYFSKARKCLGLDRIHPSPCNVVSGDVNGGGSDAEGACVVQTGSVICSEKSRCKMEEDLLSPDVKLSSESDHVGTVNLKPDVNKYENYNGIASQDSIGTEPMLKNSAPTACQVDNKPDLDFDVGSKEQNGVNSGSAAAVEYKNDVSSNEVAGKVIEEANDHASPNRSSSEAENSVLLKVPNWHTGTGNEGQGHLLPEGSLNDKKIENRPPASGEMNSLSCSMRERSHEPQPSANPSHRFADMHSSHVNVVSGRQKKADLESSSAENSCTITLPQRDCLAPVISLARFSTPTEVSPSATGANGIKDEQGQESVSAGDRHQHSGRSLLDHVESSQILQGYPLSVSTMKERNGSMDCKRPILLKRAPKSDGNFHPDRHSEFYLQKCKSLRNHISVSEASLPSQEQIKDHYRPKSGSSTDSGKPCGNGDVKLFGKILISSEQKPISSIQESDDNKTHHHKAGTQSFNLTLLGDRSADFNSDKVLFEHYNCLGSEHIPVRNFVLCDGSRSQIGFPNLPDSNLLLTKYPDAFSNCATPSAKLERAVMSNRHSLNGTCVYSTREPSSSNGGADYHVSRNQEVQPFSMDMKRRQDLYAEMQRRNGFDVVSGMQQQARGTVGINVVGGGGVLVGGQSTAVSDPMAVIKMHYAKAEQFGLQNIIIEDDSWRSKGDVDSKPQGLGYNLISGVAPLSGAVTPIHMVKFFA</sequence>
<feature type="compositionally biased region" description="Low complexity" evidence="1">
    <location>
        <begin position="361"/>
        <end position="376"/>
    </location>
</feature>
<feature type="region of interest" description="Disordered" evidence="1">
    <location>
        <begin position="1242"/>
        <end position="1301"/>
    </location>
</feature>
<dbReference type="SMART" id="SM00717">
    <property type="entry name" value="SANT"/>
    <property type="match status" value="2"/>
</dbReference>
<feature type="compositionally biased region" description="Basic and acidic residues" evidence="1">
    <location>
        <begin position="7"/>
        <end position="21"/>
    </location>
</feature>
<evidence type="ECO:0000313" key="4">
    <source>
        <dbReference type="Proteomes" id="UP000834106"/>
    </source>
</evidence>
<feature type="region of interest" description="Disordered" evidence="1">
    <location>
        <begin position="1"/>
        <end position="54"/>
    </location>
</feature>
<dbReference type="EMBL" id="OU503044">
    <property type="protein sequence ID" value="CAI9767471.1"/>
    <property type="molecule type" value="Genomic_DNA"/>
</dbReference>
<feature type="compositionally biased region" description="Pro residues" evidence="1">
    <location>
        <begin position="38"/>
        <end position="47"/>
    </location>
</feature>
<dbReference type="SUPFAM" id="SSF46689">
    <property type="entry name" value="Homeodomain-like"/>
    <property type="match status" value="2"/>
</dbReference>
<feature type="region of interest" description="Disordered" evidence="1">
    <location>
        <begin position="235"/>
        <end position="261"/>
    </location>
</feature>
<dbReference type="PANTHER" id="PTHR47340:SF1">
    <property type="entry name" value="DUPLICATED HOMEODOMAIN-LIKE SUPERFAMILY PROTEIN"/>
    <property type="match status" value="1"/>
</dbReference>
<feature type="region of interest" description="Disordered" evidence="1">
    <location>
        <begin position="176"/>
        <end position="211"/>
    </location>
</feature>
<feature type="region of interest" description="Disordered" evidence="1">
    <location>
        <begin position="341"/>
        <end position="387"/>
    </location>
</feature>
<feature type="compositionally biased region" description="Polar residues" evidence="1">
    <location>
        <begin position="188"/>
        <end position="207"/>
    </location>
</feature>
<dbReference type="Pfam" id="PF00249">
    <property type="entry name" value="Myb_DNA-binding"/>
    <property type="match status" value="2"/>
</dbReference>
<organism evidence="3 4">
    <name type="scientific">Fraxinus pennsylvanica</name>
    <dbReference type="NCBI Taxonomy" id="56036"/>
    <lineage>
        <taxon>Eukaryota</taxon>
        <taxon>Viridiplantae</taxon>
        <taxon>Streptophyta</taxon>
        <taxon>Embryophyta</taxon>
        <taxon>Tracheophyta</taxon>
        <taxon>Spermatophyta</taxon>
        <taxon>Magnoliopsida</taxon>
        <taxon>eudicotyledons</taxon>
        <taxon>Gunneridae</taxon>
        <taxon>Pentapetalae</taxon>
        <taxon>asterids</taxon>
        <taxon>lamiids</taxon>
        <taxon>Lamiales</taxon>
        <taxon>Oleaceae</taxon>
        <taxon>Oleeae</taxon>
        <taxon>Fraxinus</taxon>
    </lineage>
</organism>
<dbReference type="PROSITE" id="PS51293">
    <property type="entry name" value="SANT"/>
    <property type="match status" value="2"/>
</dbReference>
<dbReference type="Gene3D" id="1.10.10.60">
    <property type="entry name" value="Homeodomain-like"/>
    <property type="match status" value="1"/>
</dbReference>
<protein>
    <recommendedName>
        <fullName evidence="2">SANT domain-containing protein</fullName>
    </recommendedName>
</protein>
<feature type="compositionally biased region" description="Low complexity" evidence="1">
    <location>
        <begin position="235"/>
        <end position="257"/>
    </location>
</feature>